<feature type="domain" description="Major facilitator superfamily (MFS) profile" evidence="10">
    <location>
        <begin position="229"/>
        <end position="418"/>
    </location>
</feature>
<keyword evidence="6 9" id="KW-0472">Membrane</keyword>
<dbReference type="PANTHER" id="PTHR23513">
    <property type="entry name" value="INTEGRAL MEMBRANE EFFLUX PROTEIN-RELATED"/>
    <property type="match status" value="1"/>
</dbReference>
<dbReference type="InterPro" id="IPR005829">
    <property type="entry name" value="Sugar_transporter_CS"/>
</dbReference>
<dbReference type="PANTHER" id="PTHR23513:SF9">
    <property type="entry name" value="ENTEROBACTIN EXPORTER ENTS"/>
    <property type="match status" value="1"/>
</dbReference>
<accession>A0ABP8BH82</accession>
<protein>
    <recommendedName>
        <fullName evidence="8">Multidrug efflux pump Tap</fullName>
    </recommendedName>
</protein>
<evidence type="ECO:0000313" key="12">
    <source>
        <dbReference type="Proteomes" id="UP001501251"/>
    </source>
</evidence>
<dbReference type="Proteomes" id="UP001501251">
    <property type="component" value="Unassembled WGS sequence"/>
</dbReference>
<dbReference type="PROSITE" id="PS00217">
    <property type="entry name" value="SUGAR_TRANSPORT_2"/>
    <property type="match status" value="1"/>
</dbReference>
<feature type="transmembrane region" description="Helical" evidence="9">
    <location>
        <begin position="353"/>
        <end position="374"/>
    </location>
</feature>
<keyword evidence="4 9" id="KW-0812">Transmembrane</keyword>
<evidence type="ECO:0000256" key="9">
    <source>
        <dbReference type="SAM" id="Phobius"/>
    </source>
</evidence>
<feature type="transmembrane region" description="Helical" evidence="9">
    <location>
        <begin position="380"/>
        <end position="399"/>
    </location>
</feature>
<feature type="transmembrane region" description="Helical" evidence="9">
    <location>
        <begin position="318"/>
        <end position="341"/>
    </location>
</feature>
<feature type="transmembrane region" description="Helical" evidence="9">
    <location>
        <begin position="292"/>
        <end position="312"/>
    </location>
</feature>
<evidence type="ECO:0000256" key="7">
    <source>
        <dbReference type="ARBA" id="ARBA00038075"/>
    </source>
</evidence>
<evidence type="ECO:0000256" key="5">
    <source>
        <dbReference type="ARBA" id="ARBA00022989"/>
    </source>
</evidence>
<dbReference type="InterPro" id="IPR036259">
    <property type="entry name" value="MFS_trans_sf"/>
</dbReference>
<feature type="transmembrane region" description="Helical" evidence="9">
    <location>
        <begin position="148"/>
        <end position="167"/>
    </location>
</feature>
<dbReference type="Pfam" id="PF07690">
    <property type="entry name" value="MFS_1"/>
    <property type="match status" value="1"/>
</dbReference>
<keyword evidence="5 9" id="KW-1133">Transmembrane helix</keyword>
<keyword evidence="2" id="KW-0813">Transport</keyword>
<keyword evidence="3" id="KW-1003">Cell membrane</keyword>
<organism evidence="11 12">
    <name type="scientific">Streptosporangium oxazolinicum</name>
    <dbReference type="NCBI Taxonomy" id="909287"/>
    <lineage>
        <taxon>Bacteria</taxon>
        <taxon>Bacillati</taxon>
        <taxon>Actinomycetota</taxon>
        <taxon>Actinomycetes</taxon>
        <taxon>Streptosporangiales</taxon>
        <taxon>Streptosporangiaceae</taxon>
        <taxon>Streptosporangium</taxon>
    </lineage>
</organism>
<dbReference type="InterPro" id="IPR020846">
    <property type="entry name" value="MFS_dom"/>
</dbReference>
<evidence type="ECO:0000256" key="1">
    <source>
        <dbReference type="ARBA" id="ARBA00004429"/>
    </source>
</evidence>
<comment type="caution">
    <text evidence="11">The sequence shown here is derived from an EMBL/GenBank/DDBJ whole genome shotgun (WGS) entry which is preliminary data.</text>
</comment>
<dbReference type="EMBL" id="BAABAQ010000016">
    <property type="protein sequence ID" value="GAA4206829.1"/>
    <property type="molecule type" value="Genomic_DNA"/>
</dbReference>
<evidence type="ECO:0000256" key="6">
    <source>
        <dbReference type="ARBA" id="ARBA00023136"/>
    </source>
</evidence>
<feature type="transmembrane region" description="Helical" evidence="9">
    <location>
        <begin position="43"/>
        <end position="66"/>
    </location>
</feature>
<evidence type="ECO:0000313" key="11">
    <source>
        <dbReference type="EMBL" id="GAA4206829.1"/>
    </source>
</evidence>
<comment type="similarity">
    <text evidence="7">Belongs to the major facilitator superfamily. Drug:H(+) antiporter-3 (DHA3) (TC 2.A.1.21) family.</text>
</comment>
<dbReference type="InterPro" id="IPR011701">
    <property type="entry name" value="MFS"/>
</dbReference>
<feature type="transmembrane region" description="Helical" evidence="9">
    <location>
        <begin position="263"/>
        <end position="285"/>
    </location>
</feature>
<evidence type="ECO:0000256" key="8">
    <source>
        <dbReference type="ARBA" id="ARBA00040914"/>
    </source>
</evidence>
<dbReference type="SUPFAM" id="SSF103473">
    <property type="entry name" value="MFS general substrate transporter"/>
    <property type="match status" value="1"/>
</dbReference>
<dbReference type="Gene3D" id="1.20.1250.20">
    <property type="entry name" value="MFS general substrate transporter like domains"/>
    <property type="match status" value="1"/>
</dbReference>
<comment type="subcellular location">
    <subcellularLocation>
        <location evidence="1">Cell inner membrane</location>
        <topology evidence="1">Multi-pass membrane protein</topology>
    </subcellularLocation>
</comment>
<sequence>MVSTGGMKPVPLIYLASYALSLLGNSIAAVALPLIVLQTTGSVLSAGILSAATAVPAFVSGLVMGVVIDRINRRTSSVITDLISAASLAALPVVDLVTGLNLGWFILFGIIGAVGDVPGMTAREAILPAIVRAGGVPAHRLMGVRESIGALIMVIGPAAAGSLLVLFDGSMVLWITAGTSSAAAMLTLLIPRHVGVIPAGTDPASSSPASGWGLLKEGWRVLFRRDRFLLAVTMLNLVLITVIVSLQGIVLPAHFTLIGRMETLGFVLTAIAAGTLVGGGLYAALGARGSRRAWFVTGLLGTAVGIGVISALPPIWVVFTGAFVLGLSSGLLGGLLGVLMIERIPEDLRGRVMGTQNSLMMIAGPAGILAAALIGHLGGLAAAGITMGVVWVVTVLAALRAPALRNLGAGQEVTGRAK</sequence>
<evidence type="ECO:0000256" key="3">
    <source>
        <dbReference type="ARBA" id="ARBA00022475"/>
    </source>
</evidence>
<feature type="transmembrane region" description="Helical" evidence="9">
    <location>
        <begin position="12"/>
        <end position="37"/>
    </location>
</feature>
<keyword evidence="12" id="KW-1185">Reference proteome</keyword>
<dbReference type="PROSITE" id="PS50850">
    <property type="entry name" value="MFS"/>
    <property type="match status" value="1"/>
</dbReference>
<reference evidence="12" key="1">
    <citation type="journal article" date="2019" name="Int. J. Syst. Evol. Microbiol.">
        <title>The Global Catalogue of Microorganisms (GCM) 10K type strain sequencing project: providing services to taxonomists for standard genome sequencing and annotation.</title>
        <authorList>
            <consortium name="The Broad Institute Genomics Platform"/>
            <consortium name="The Broad Institute Genome Sequencing Center for Infectious Disease"/>
            <person name="Wu L."/>
            <person name="Ma J."/>
        </authorList>
    </citation>
    <scope>NUCLEOTIDE SEQUENCE [LARGE SCALE GENOMIC DNA]</scope>
    <source>
        <strain evidence="12">JCM 17388</strain>
    </source>
</reference>
<evidence type="ECO:0000259" key="10">
    <source>
        <dbReference type="PROSITE" id="PS50850"/>
    </source>
</evidence>
<gene>
    <name evidence="11" type="ORF">GCM10022252_69590</name>
</gene>
<evidence type="ECO:0000256" key="2">
    <source>
        <dbReference type="ARBA" id="ARBA00022448"/>
    </source>
</evidence>
<dbReference type="CDD" id="cd06173">
    <property type="entry name" value="MFS_MefA_like"/>
    <property type="match status" value="1"/>
</dbReference>
<feature type="transmembrane region" description="Helical" evidence="9">
    <location>
        <begin position="228"/>
        <end position="251"/>
    </location>
</feature>
<proteinExistence type="inferred from homology"/>
<evidence type="ECO:0000256" key="4">
    <source>
        <dbReference type="ARBA" id="ARBA00022692"/>
    </source>
</evidence>
<name>A0ABP8BH82_9ACTN</name>